<dbReference type="OMA" id="NECECKV"/>
<dbReference type="GeneID" id="106672121"/>
<dbReference type="EnsemblMetazoa" id="XM_014403291.2">
    <property type="protein sequence ID" value="XP_014258777.1"/>
    <property type="gene ID" value="LOC106672121"/>
</dbReference>
<dbReference type="InterPro" id="IPR026784">
    <property type="entry name" value="Coact_PPARg"/>
</dbReference>
<evidence type="ECO:0000313" key="3">
    <source>
        <dbReference type="Proteomes" id="UP000494040"/>
    </source>
</evidence>
<dbReference type="Gene3D" id="3.40.50.1010">
    <property type="entry name" value="5'-nuclease"/>
    <property type="match status" value="1"/>
</dbReference>
<accession>A0A8I6S776</accession>
<dbReference type="Proteomes" id="UP000494040">
    <property type="component" value="Unassembled WGS sequence"/>
</dbReference>
<dbReference type="KEGG" id="clec:106672121"/>
<dbReference type="AlphaFoldDB" id="A0A8I6S776"/>
<dbReference type="InterPro" id="IPR029060">
    <property type="entry name" value="PIN-like_dom_sf"/>
</dbReference>
<reference evidence="2" key="1">
    <citation type="submission" date="2022-01" db="UniProtKB">
        <authorList>
            <consortium name="EnsemblMetazoa"/>
        </authorList>
    </citation>
    <scope>IDENTIFICATION</scope>
</reference>
<keyword evidence="3" id="KW-1185">Reference proteome</keyword>
<comment type="similarity">
    <text evidence="1">Belongs to the constitutive coactivator of PPAR-gamma family.</text>
</comment>
<sequence length="597" mass="69535">MGIRGLETFLHNHPECNRPVNLGELAIRYKREYQKNPMLIWDISSSIIHLYNKCWVPGGQLKEFAYALELFVHKLKAVGIELTVFIDGPILKEKLKNIIAQNNQKMLYINKVFNALWVNQEDDRVLQNYQGFYPYNINKVIIDTLNECECKVIQATFQCELEIAIYAKRNKCFGILAQNTDFIIFNSAKYNFSMKHLDLDTLSTVAYITEELADALHVEVNQLPLIATLMGGNIFLSLSELHPFHQKLFKENEKYSRNDTFLKVAGFVKTFEPANNFNNQLPLLARTALGTSKKAYLLKNCLNTYQTIFPHEDFAIQYSPDKKWFEVQKTAVNLHRRAKLPPIIFSVIFYSQYVVHVYPEDPHKKGKHSTFGLTRTLRQKLYGIVFNEKPLETRNTQKVKEIFVDSKGETQRELIKPIYPKMNVDLVKLWTDTEGDLDEIKWDLFCSSLNIQREILFMEERHLLIPVASLKFLLMNKFDISTWELEAAVATMLLLQYYSVRDLEAIPEFPMDPRGIHLYWSFIRVFVAIAELNSVCGHPLDSELANPIHYQDGKLFLHKYRQAKDNKSFDNLCEFRQKEIRSDKHGSHTENGISPRK</sequence>
<evidence type="ECO:0000313" key="2">
    <source>
        <dbReference type="EnsemblMetazoa" id="XP_014258777.1"/>
    </source>
</evidence>
<dbReference type="GO" id="GO:0005634">
    <property type="term" value="C:nucleus"/>
    <property type="evidence" value="ECO:0007669"/>
    <property type="project" value="TreeGrafter"/>
</dbReference>
<dbReference type="SUPFAM" id="SSF88723">
    <property type="entry name" value="PIN domain-like"/>
    <property type="match status" value="1"/>
</dbReference>
<evidence type="ECO:0000256" key="1">
    <source>
        <dbReference type="ARBA" id="ARBA00009495"/>
    </source>
</evidence>
<protein>
    <recommendedName>
        <fullName evidence="4">Constitutive coactivator of peroxisome proliferator-activated receptor gamma</fullName>
    </recommendedName>
</protein>
<proteinExistence type="inferred from homology"/>
<dbReference type="OrthoDB" id="6354174at2759"/>
<dbReference type="PANTHER" id="PTHR15976:SF17">
    <property type="entry name" value="CONSTITUTIVE COACTIVATOR OF PEROXISOME PROLIFERATOR-ACTIVATED RECEPTOR GAMMA"/>
    <property type="match status" value="1"/>
</dbReference>
<evidence type="ECO:0008006" key="4">
    <source>
        <dbReference type="Google" id="ProtNLM"/>
    </source>
</evidence>
<dbReference type="PANTHER" id="PTHR15976">
    <property type="entry name" value="CONSTITUTIVE COACTIVATOR OF PEROXISOME PROLIFERATOR-ACTIVATED RECEPTOR GAMMA"/>
    <property type="match status" value="1"/>
</dbReference>
<organism evidence="2 3">
    <name type="scientific">Cimex lectularius</name>
    <name type="common">Bed bug</name>
    <name type="synonym">Acanthia lectularia</name>
    <dbReference type="NCBI Taxonomy" id="79782"/>
    <lineage>
        <taxon>Eukaryota</taxon>
        <taxon>Metazoa</taxon>
        <taxon>Ecdysozoa</taxon>
        <taxon>Arthropoda</taxon>
        <taxon>Hexapoda</taxon>
        <taxon>Insecta</taxon>
        <taxon>Pterygota</taxon>
        <taxon>Neoptera</taxon>
        <taxon>Paraneoptera</taxon>
        <taxon>Hemiptera</taxon>
        <taxon>Heteroptera</taxon>
        <taxon>Panheteroptera</taxon>
        <taxon>Cimicomorpha</taxon>
        <taxon>Cimicidae</taxon>
        <taxon>Cimex</taxon>
    </lineage>
</organism>
<name>A0A8I6S776_CIMLE</name>
<dbReference type="RefSeq" id="XP_014258777.1">
    <property type="nucleotide sequence ID" value="XM_014403291.2"/>
</dbReference>